<dbReference type="InterPro" id="IPR010994">
    <property type="entry name" value="RuvA_2-like"/>
</dbReference>
<dbReference type="InterPro" id="IPR004509">
    <property type="entry name" value="Competence_ComEA_HhH"/>
</dbReference>
<dbReference type="PANTHER" id="PTHR21180">
    <property type="entry name" value="ENDONUCLEASE/EXONUCLEASE/PHOSPHATASE FAMILY DOMAIN-CONTAINING PROTEIN 1"/>
    <property type="match status" value="1"/>
</dbReference>
<dbReference type="SMART" id="SM00278">
    <property type="entry name" value="HhH1"/>
    <property type="match status" value="2"/>
</dbReference>
<dbReference type="Gene3D" id="1.10.150.280">
    <property type="entry name" value="AF1531-like domain"/>
    <property type="match status" value="1"/>
</dbReference>
<feature type="domain" description="Helix-hairpin-helix DNA-binding motif class 1" evidence="2">
    <location>
        <begin position="54"/>
        <end position="73"/>
    </location>
</feature>
<evidence type="ECO:0000256" key="1">
    <source>
        <dbReference type="SAM" id="SignalP"/>
    </source>
</evidence>
<accession>A0ABU8ES78</accession>
<sequence>MKLLSLPVLGAFLLGITSITFSVNAESQATKPTKSNVEEVVKLELVNVNTANAEQLATLPGIGESRALRIINYREQNGKIKSLEELNEIKGFGERSIAKLKGRVTF</sequence>
<dbReference type="EMBL" id="JBAWKS010000001">
    <property type="protein sequence ID" value="MEI4548907.1"/>
    <property type="molecule type" value="Genomic_DNA"/>
</dbReference>
<proteinExistence type="predicted"/>
<dbReference type="SUPFAM" id="SSF47781">
    <property type="entry name" value="RuvA domain 2-like"/>
    <property type="match status" value="1"/>
</dbReference>
<dbReference type="NCBIfam" id="TIGR00426">
    <property type="entry name" value="competence protein ComEA helix-hairpin-helix repeat region"/>
    <property type="match status" value="1"/>
</dbReference>
<keyword evidence="4" id="KW-1185">Reference proteome</keyword>
<gene>
    <name evidence="3" type="ORF">WAE96_04165</name>
</gene>
<dbReference type="InterPro" id="IPR003583">
    <property type="entry name" value="Hlx-hairpin-Hlx_DNA-bd_motif"/>
</dbReference>
<organism evidence="3 4">
    <name type="scientific">Pseudoalteromonas spongiae</name>
    <dbReference type="NCBI Taxonomy" id="298657"/>
    <lineage>
        <taxon>Bacteria</taxon>
        <taxon>Pseudomonadati</taxon>
        <taxon>Pseudomonadota</taxon>
        <taxon>Gammaproteobacteria</taxon>
        <taxon>Alteromonadales</taxon>
        <taxon>Pseudoalteromonadaceae</taxon>
        <taxon>Pseudoalteromonas</taxon>
    </lineage>
</organism>
<keyword evidence="1" id="KW-0732">Signal</keyword>
<evidence type="ECO:0000259" key="2">
    <source>
        <dbReference type="SMART" id="SM00278"/>
    </source>
</evidence>
<protein>
    <submittedName>
        <fullName evidence="3">ComEA family DNA-binding protein</fullName>
    </submittedName>
</protein>
<name>A0ABU8ES78_9GAMM</name>
<evidence type="ECO:0000313" key="3">
    <source>
        <dbReference type="EMBL" id="MEI4548907.1"/>
    </source>
</evidence>
<dbReference type="GO" id="GO:0003677">
    <property type="term" value="F:DNA binding"/>
    <property type="evidence" value="ECO:0007669"/>
    <property type="project" value="UniProtKB-KW"/>
</dbReference>
<dbReference type="PANTHER" id="PTHR21180:SF32">
    <property type="entry name" value="ENDONUCLEASE_EXONUCLEASE_PHOSPHATASE FAMILY DOMAIN-CONTAINING PROTEIN 1"/>
    <property type="match status" value="1"/>
</dbReference>
<keyword evidence="3" id="KW-0238">DNA-binding</keyword>
<feature type="domain" description="Helix-hairpin-helix DNA-binding motif class 1" evidence="2">
    <location>
        <begin position="84"/>
        <end position="103"/>
    </location>
</feature>
<dbReference type="InterPro" id="IPR051675">
    <property type="entry name" value="Endo/Exo/Phosphatase_dom_1"/>
</dbReference>
<feature type="chain" id="PRO_5046867090" evidence="1">
    <location>
        <begin position="26"/>
        <end position="106"/>
    </location>
</feature>
<comment type="caution">
    <text evidence="3">The sequence shown here is derived from an EMBL/GenBank/DDBJ whole genome shotgun (WGS) entry which is preliminary data.</text>
</comment>
<feature type="signal peptide" evidence="1">
    <location>
        <begin position="1"/>
        <end position="25"/>
    </location>
</feature>
<dbReference type="Proteomes" id="UP001382455">
    <property type="component" value="Unassembled WGS sequence"/>
</dbReference>
<dbReference type="RefSeq" id="WP_100912960.1">
    <property type="nucleotide sequence ID" value="NZ_CP023398.1"/>
</dbReference>
<evidence type="ECO:0000313" key="4">
    <source>
        <dbReference type="Proteomes" id="UP001382455"/>
    </source>
</evidence>
<reference evidence="3 4" key="1">
    <citation type="submission" date="2023-12" db="EMBL/GenBank/DDBJ databases">
        <title>Friends and Foes: Symbiotic and Algicidal bacterial influence on Karenia brevis blooms.</title>
        <authorList>
            <person name="Fei C."/>
            <person name="Mohamed A.R."/>
            <person name="Booker A."/>
            <person name="Arshad M."/>
            <person name="Klass S."/>
            <person name="Ahn S."/>
            <person name="Gilbert P.M."/>
            <person name="Heil C.A."/>
            <person name="Martinez J.M."/>
            <person name="Amin S.A."/>
        </authorList>
    </citation>
    <scope>NUCLEOTIDE SEQUENCE [LARGE SCALE GENOMIC DNA]</scope>
    <source>
        <strain evidence="3 4">CE15</strain>
    </source>
</reference>
<dbReference type="Pfam" id="PF12836">
    <property type="entry name" value="HHH_3"/>
    <property type="match status" value="1"/>
</dbReference>